<feature type="transmembrane region" description="Helical" evidence="6">
    <location>
        <begin position="204"/>
        <end position="226"/>
    </location>
</feature>
<evidence type="ECO:0000256" key="5">
    <source>
        <dbReference type="SAM" id="MobiDB-lite"/>
    </source>
</evidence>
<comment type="caution">
    <text evidence="8">The sequence shown here is derived from an EMBL/GenBank/DDBJ whole genome shotgun (WGS) entry which is preliminary data.</text>
</comment>
<accession>A0ABS2LHM9</accession>
<dbReference type="CDD" id="cd07042">
    <property type="entry name" value="STAS_SulP_like_sulfate_transporter"/>
    <property type="match status" value="1"/>
</dbReference>
<keyword evidence="3 6" id="KW-1133">Transmembrane helix</keyword>
<name>A0ABS2LHM9_9CELL</name>
<keyword evidence="2 6" id="KW-0812">Transmembrane</keyword>
<dbReference type="PANTHER" id="PTHR11814">
    <property type="entry name" value="SULFATE TRANSPORTER"/>
    <property type="match status" value="1"/>
</dbReference>
<dbReference type="InterPro" id="IPR002645">
    <property type="entry name" value="STAS_dom"/>
</dbReference>
<dbReference type="RefSeq" id="WP_205307309.1">
    <property type="nucleotide sequence ID" value="NZ_BAAAVF010000004.1"/>
</dbReference>
<feature type="domain" description="STAS" evidence="7">
    <location>
        <begin position="463"/>
        <end position="566"/>
    </location>
</feature>
<gene>
    <name evidence="8" type="ORF">JOD49_002289</name>
</gene>
<comment type="subcellular location">
    <subcellularLocation>
        <location evidence="1">Membrane</location>
        <topology evidence="1">Multi-pass membrane protein</topology>
    </subcellularLocation>
</comment>
<dbReference type="InterPro" id="IPR011547">
    <property type="entry name" value="SLC26A/SulP_dom"/>
</dbReference>
<feature type="transmembrane region" description="Helical" evidence="6">
    <location>
        <begin position="353"/>
        <end position="370"/>
    </location>
</feature>
<feature type="transmembrane region" description="Helical" evidence="6">
    <location>
        <begin position="152"/>
        <end position="174"/>
    </location>
</feature>
<dbReference type="Pfam" id="PF00916">
    <property type="entry name" value="Sulfate_transp"/>
    <property type="match status" value="2"/>
</dbReference>
<evidence type="ECO:0000256" key="6">
    <source>
        <dbReference type="SAM" id="Phobius"/>
    </source>
</evidence>
<evidence type="ECO:0000256" key="2">
    <source>
        <dbReference type="ARBA" id="ARBA00022692"/>
    </source>
</evidence>
<evidence type="ECO:0000259" key="7">
    <source>
        <dbReference type="PROSITE" id="PS50801"/>
    </source>
</evidence>
<feature type="transmembrane region" description="Helical" evidence="6">
    <location>
        <begin position="29"/>
        <end position="52"/>
    </location>
</feature>
<evidence type="ECO:0000256" key="3">
    <source>
        <dbReference type="ARBA" id="ARBA00022989"/>
    </source>
</evidence>
<reference evidence="8 9" key="1">
    <citation type="submission" date="2021-01" db="EMBL/GenBank/DDBJ databases">
        <title>Sequencing the genomes of 1000 actinobacteria strains.</title>
        <authorList>
            <person name="Klenk H.-P."/>
        </authorList>
    </citation>
    <scope>NUCLEOTIDE SEQUENCE [LARGE SCALE GENOMIC DNA]</scope>
    <source>
        <strain evidence="8 9">DSM 46000</strain>
    </source>
</reference>
<evidence type="ECO:0000313" key="9">
    <source>
        <dbReference type="Proteomes" id="UP000698059"/>
    </source>
</evidence>
<dbReference type="Proteomes" id="UP000698059">
    <property type="component" value="Unassembled WGS sequence"/>
</dbReference>
<feature type="region of interest" description="Disordered" evidence="5">
    <location>
        <begin position="573"/>
        <end position="595"/>
    </location>
</feature>
<keyword evidence="4 6" id="KW-0472">Membrane</keyword>
<dbReference type="EMBL" id="JAFBBO010000001">
    <property type="protein sequence ID" value="MBM7479369.1"/>
    <property type="molecule type" value="Genomic_DNA"/>
</dbReference>
<evidence type="ECO:0000256" key="4">
    <source>
        <dbReference type="ARBA" id="ARBA00023136"/>
    </source>
</evidence>
<feature type="transmembrane region" description="Helical" evidence="6">
    <location>
        <begin position="180"/>
        <end position="197"/>
    </location>
</feature>
<feature type="transmembrane region" description="Helical" evidence="6">
    <location>
        <begin position="58"/>
        <end position="78"/>
    </location>
</feature>
<organism evidence="8 9">
    <name type="scientific">Oerskovia jenensis</name>
    <dbReference type="NCBI Taxonomy" id="162169"/>
    <lineage>
        <taxon>Bacteria</taxon>
        <taxon>Bacillati</taxon>
        <taxon>Actinomycetota</taxon>
        <taxon>Actinomycetes</taxon>
        <taxon>Micrococcales</taxon>
        <taxon>Cellulomonadaceae</taxon>
        <taxon>Oerskovia</taxon>
    </lineage>
</organism>
<dbReference type="Pfam" id="PF01740">
    <property type="entry name" value="STAS"/>
    <property type="match status" value="1"/>
</dbReference>
<feature type="compositionally biased region" description="Low complexity" evidence="5">
    <location>
        <begin position="281"/>
        <end position="292"/>
    </location>
</feature>
<keyword evidence="9" id="KW-1185">Reference proteome</keyword>
<feature type="transmembrane region" description="Helical" evidence="6">
    <location>
        <begin position="246"/>
        <end position="268"/>
    </location>
</feature>
<dbReference type="InterPro" id="IPR001902">
    <property type="entry name" value="SLC26A/SulP_fam"/>
</dbReference>
<feature type="transmembrane region" description="Helical" evidence="6">
    <location>
        <begin position="410"/>
        <end position="440"/>
    </location>
</feature>
<feature type="transmembrane region" description="Helical" evidence="6">
    <location>
        <begin position="376"/>
        <end position="398"/>
    </location>
</feature>
<dbReference type="Gene3D" id="3.30.750.24">
    <property type="entry name" value="STAS domain"/>
    <property type="match status" value="1"/>
</dbReference>
<dbReference type="InterPro" id="IPR036513">
    <property type="entry name" value="STAS_dom_sf"/>
</dbReference>
<sequence>MSRAGRSVRDLLPSRADVDLRPRTLRADLLAGITVGVVALPLALAFGVSAGVGPGPGLVTAVVAGVVAAVFGGSRVQVSGPTGAMAVVLAPIVAQHGPAAVPLVAILAGVVVLLAGVTRLGRVVTFIPWPVVEGFTAGIAAIIFLQQVPAALGVTGAVGGNPLVVAVDSVVAAVANGPTALWTVGTVALVAVVMLVLPRVAPALPASLVAVVLATVVAQLAGAPVARIGALPDSLPLPTVPPLDAGLLRSLIGPAFAVAALAAIESLLSARVAAAMPSPEPAGRAGRAVPGRGTSGARTPAVPDDASHRYDPDRELVGQGLASIASGVFGGMPATGAIARTAVNVRAGARTRLAAVVHSVVILGVIYLATGPVSAIPLAALAGVLMVTAVRMVSVATLRAVLTSTRADALVLVVTAVVTIAVDLIEAVQIGLLVAAFFALRSVAKAAAVHREPLPGPAVPGDEHIALYRLDGAMFFGAADRIHAQIRDDQDALVVVLRLSHLRLVDATGAHALGELVADLERSGVTVLVKGIQPAHLPVLTRVGVLDELRHEKHLFADLPPAIEHARSHVVRAQAGTAERPTSAAEVPPRDALTA</sequence>
<dbReference type="PROSITE" id="PS50801">
    <property type="entry name" value="STAS"/>
    <property type="match status" value="1"/>
</dbReference>
<proteinExistence type="predicted"/>
<evidence type="ECO:0000256" key="1">
    <source>
        <dbReference type="ARBA" id="ARBA00004141"/>
    </source>
</evidence>
<dbReference type="SUPFAM" id="SSF52091">
    <property type="entry name" value="SpoIIaa-like"/>
    <property type="match status" value="1"/>
</dbReference>
<feature type="transmembrane region" description="Helical" evidence="6">
    <location>
        <begin position="126"/>
        <end position="145"/>
    </location>
</feature>
<evidence type="ECO:0000313" key="8">
    <source>
        <dbReference type="EMBL" id="MBM7479369.1"/>
    </source>
</evidence>
<protein>
    <submittedName>
        <fullName evidence="8">SulP family sulfate permease</fullName>
    </submittedName>
</protein>
<feature type="region of interest" description="Disordered" evidence="5">
    <location>
        <begin position="279"/>
        <end position="310"/>
    </location>
</feature>